<dbReference type="Pfam" id="PF24418">
    <property type="entry name" value="DUF7550"/>
    <property type="match status" value="1"/>
</dbReference>
<keyword evidence="1" id="KW-0472">Membrane</keyword>
<name>A0ABD6CIF5_9EURY</name>
<accession>A0ABD6CIF5</accession>
<feature type="transmembrane region" description="Helical" evidence="1">
    <location>
        <begin position="34"/>
        <end position="55"/>
    </location>
</feature>
<keyword evidence="1" id="KW-0812">Transmembrane</keyword>
<sequence>MTDHDDHGHDDGHGSELVDVRVTSPMQEFGMSRVTTGLLVFVVGLAVVFGVPLFLA</sequence>
<dbReference type="RefSeq" id="WP_390276617.1">
    <property type="nucleotide sequence ID" value="NZ_JBHUDK010000002.1"/>
</dbReference>
<gene>
    <name evidence="2" type="ORF">ACFSBX_01590</name>
</gene>
<dbReference type="EMBL" id="JBHUDK010000002">
    <property type="protein sequence ID" value="MFD1597654.1"/>
    <property type="molecule type" value="Genomic_DNA"/>
</dbReference>
<proteinExistence type="predicted"/>
<evidence type="ECO:0000313" key="2">
    <source>
        <dbReference type="EMBL" id="MFD1597654.1"/>
    </source>
</evidence>
<evidence type="ECO:0000256" key="1">
    <source>
        <dbReference type="SAM" id="Phobius"/>
    </source>
</evidence>
<dbReference type="InterPro" id="IPR055972">
    <property type="entry name" value="DUF7550"/>
</dbReference>
<protein>
    <submittedName>
        <fullName evidence="2">Uncharacterized protein</fullName>
    </submittedName>
</protein>
<dbReference type="AlphaFoldDB" id="A0ABD6CIF5"/>
<organism evidence="2 3">
    <name type="scientific">Halobellus rarus</name>
    <dbReference type="NCBI Taxonomy" id="1126237"/>
    <lineage>
        <taxon>Archaea</taxon>
        <taxon>Methanobacteriati</taxon>
        <taxon>Methanobacteriota</taxon>
        <taxon>Stenosarchaea group</taxon>
        <taxon>Halobacteria</taxon>
        <taxon>Halobacteriales</taxon>
        <taxon>Haloferacaceae</taxon>
        <taxon>Halobellus</taxon>
    </lineage>
</organism>
<dbReference type="Proteomes" id="UP001597085">
    <property type="component" value="Unassembled WGS sequence"/>
</dbReference>
<comment type="caution">
    <text evidence="2">The sequence shown here is derived from an EMBL/GenBank/DDBJ whole genome shotgun (WGS) entry which is preliminary data.</text>
</comment>
<evidence type="ECO:0000313" key="3">
    <source>
        <dbReference type="Proteomes" id="UP001597085"/>
    </source>
</evidence>
<reference evidence="2 3" key="1">
    <citation type="journal article" date="2019" name="Int. J. Syst. Evol. Microbiol.">
        <title>The Global Catalogue of Microorganisms (GCM) 10K type strain sequencing project: providing services to taxonomists for standard genome sequencing and annotation.</title>
        <authorList>
            <consortium name="The Broad Institute Genomics Platform"/>
            <consortium name="The Broad Institute Genome Sequencing Center for Infectious Disease"/>
            <person name="Wu L."/>
            <person name="Ma J."/>
        </authorList>
    </citation>
    <scope>NUCLEOTIDE SEQUENCE [LARGE SCALE GENOMIC DNA]</scope>
    <source>
        <strain evidence="2 3">CGMCC 1.12121</strain>
    </source>
</reference>
<keyword evidence="3" id="KW-1185">Reference proteome</keyword>
<keyword evidence="1" id="KW-1133">Transmembrane helix</keyword>